<dbReference type="EMBL" id="JAAAIL010000955">
    <property type="protein sequence ID" value="KAG0272296.1"/>
    <property type="molecule type" value="Genomic_DNA"/>
</dbReference>
<proteinExistence type="predicted"/>
<name>A0AAD4D9N1_9FUNG</name>
<dbReference type="AlphaFoldDB" id="A0AAD4D9N1"/>
<organism evidence="2 3">
    <name type="scientific">Linnemannia exigua</name>
    <dbReference type="NCBI Taxonomy" id="604196"/>
    <lineage>
        <taxon>Eukaryota</taxon>
        <taxon>Fungi</taxon>
        <taxon>Fungi incertae sedis</taxon>
        <taxon>Mucoromycota</taxon>
        <taxon>Mortierellomycotina</taxon>
        <taxon>Mortierellomycetes</taxon>
        <taxon>Mortierellales</taxon>
        <taxon>Mortierellaceae</taxon>
        <taxon>Linnemannia</taxon>
    </lineage>
</organism>
<gene>
    <name evidence="2" type="ORF">BGZ95_011962</name>
</gene>
<feature type="region of interest" description="Disordered" evidence="1">
    <location>
        <begin position="76"/>
        <end position="96"/>
    </location>
</feature>
<comment type="caution">
    <text evidence="2">The sequence shown here is derived from an EMBL/GenBank/DDBJ whole genome shotgun (WGS) entry which is preliminary data.</text>
</comment>
<reference evidence="2" key="1">
    <citation type="journal article" date="2020" name="Fungal Divers.">
        <title>Resolving the Mortierellaceae phylogeny through synthesis of multi-gene phylogenetics and phylogenomics.</title>
        <authorList>
            <person name="Vandepol N."/>
            <person name="Liber J."/>
            <person name="Desiro A."/>
            <person name="Na H."/>
            <person name="Kennedy M."/>
            <person name="Barry K."/>
            <person name="Grigoriev I.V."/>
            <person name="Miller A.N."/>
            <person name="O'Donnell K."/>
            <person name="Stajich J.E."/>
            <person name="Bonito G."/>
        </authorList>
    </citation>
    <scope>NUCLEOTIDE SEQUENCE</scope>
    <source>
        <strain evidence="2">NRRL 28262</strain>
    </source>
</reference>
<accession>A0AAD4D9N1</accession>
<protein>
    <submittedName>
        <fullName evidence="2">Uncharacterized protein</fullName>
    </submittedName>
</protein>
<dbReference type="Proteomes" id="UP001194580">
    <property type="component" value="Unassembled WGS sequence"/>
</dbReference>
<evidence type="ECO:0000313" key="3">
    <source>
        <dbReference type="Proteomes" id="UP001194580"/>
    </source>
</evidence>
<evidence type="ECO:0000313" key="2">
    <source>
        <dbReference type="EMBL" id="KAG0272296.1"/>
    </source>
</evidence>
<evidence type="ECO:0000256" key="1">
    <source>
        <dbReference type="SAM" id="MobiDB-lite"/>
    </source>
</evidence>
<sequence>MASGAYAAGRKDYLYGVAVRRDIERQLGWALCLPESVQDLTISVMDCQRYLDNAKQSKALKHIRFTFEDQFEHNHFDSDGTTHTTHGETTAREQEMHKKRVGRDDLFLWAVKEKQEYDHQRDSRQIPANALVLIESARFQYDEPHYGSQIGSFIQAFGSNLGSSTIKRQFVFNTLEDPVEEPVVCGRQWSLPKLDHLPMVTYLAPLTLEPDSLADCLVLQNLFLDDSLNGIQVTTSTPSWKAVILPA</sequence>
<keyword evidence="3" id="KW-1185">Reference proteome</keyword>